<evidence type="ECO:0000256" key="5">
    <source>
        <dbReference type="SAM" id="Phobius"/>
    </source>
</evidence>
<reference evidence="7 8" key="1">
    <citation type="submission" date="2023-03" db="EMBL/GenBank/DDBJ databases">
        <title>NovoSphingobium album sp. nov. isolated from polycyclic aromatic hydrocarbons- and heavy-metal polluted soil.</title>
        <authorList>
            <person name="Liu Z."/>
            <person name="Wang K."/>
        </authorList>
    </citation>
    <scope>NUCLEOTIDE SEQUENCE [LARGE SCALE GENOMIC DNA]</scope>
    <source>
        <strain evidence="7 8">H3SJ31-1</strain>
    </source>
</reference>
<comment type="caution">
    <text evidence="7">The sequence shown here is derived from an EMBL/GenBank/DDBJ whole genome shotgun (WGS) entry which is preliminary data.</text>
</comment>
<evidence type="ECO:0000259" key="6">
    <source>
        <dbReference type="Pfam" id="PF06271"/>
    </source>
</evidence>
<gene>
    <name evidence="7" type="ORF">PYV00_05010</name>
</gene>
<accession>A0ABT5WM02</accession>
<dbReference type="RefSeq" id="WP_275227176.1">
    <property type="nucleotide sequence ID" value="NZ_JARESE010000013.1"/>
</dbReference>
<evidence type="ECO:0000256" key="3">
    <source>
        <dbReference type="ARBA" id="ARBA00022989"/>
    </source>
</evidence>
<evidence type="ECO:0000256" key="1">
    <source>
        <dbReference type="ARBA" id="ARBA00004141"/>
    </source>
</evidence>
<feature type="transmembrane region" description="Helical" evidence="5">
    <location>
        <begin position="83"/>
        <end position="104"/>
    </location>
</feature>
<comment type="subcellular location">
    <subcellularLocation>
        <location evidence="1">Membrane</location>
        <topology evidence="1">Multi-pass membrane protein</topology>
    </subcellularLocation>
</comment>
<dbReference type="EMBL" id="JARESE010000013">
    <property type="protein sequence ID" value="MDE8651079.1"/>
    <property type="molecule type" value="Genomic_DNA"/>
</dbReference>
<name>A0ABT5WM02_9SPHN</name>
<feature type="transmembrane region" description="Helical" evidence="5">
    <location>
        <begin position="38"/>
        <end position="62"/>
    </location>
</feature>
<protein>
    <submittedName>
        <fullName evidence="7">RDD family protein</fullName>
    </submittedName>
</protein>
<dbReference type="InterPro" id="IPR010432">
    <property type="entry name" value="RDD"/>
</dbReference>
<dbReference type="Proteomes" id="UP001216253">
    <property type="component" value="Unassembled WGS sequence"/>
</dbReference>
<proteinExistence type="predicted"/>
<dbReference type="PANTHER" id="PTHR38480">
    <property type="entry name" value="SLR0254 PROTEIN"/>
    <property type="match status" value="1"/>
</dbReference>
<keyword evidence="8" id="KW-1185">Reference proteome</keyword>
<feature type="transmembrane region" description="Helical" evidence="5">
    <location>
        <begin position="162"/>
        <end position="181"/>
    </location>
</feature>
<keyword evidence="4 5" id="KW-0472">Membrane</keyword>
<feature type="domain" description="RDD" evidence="6">
    <location>
        <begin position="31"/>
        <end position="194"/>
    </location>
</feature>
<evidence type="ECO:0000313" key="8">
    <source>
        <dbReference type="Proteomes" id="UP001216253"/>
    </source>
</evidence>
<dbReference type="Pfam" id="PF06271">
    <property type="entry name" value="RDD"/>
    <property type="match status" value="1"/>
</dbReference>
<organism evidence="7 8">
    <name type="scientific">Novosphingobium album</name>
    <name type="common">ex Liu et al. 2023</name>
    <dbReference type="NCBI Taxonomy" id="3031130"/>
    <lineage>
        <taxon>Bacteria</taxon>
        <taxon>Pseudomonadati</taxon>
        <taxon>Pseudomonadota</taxon>
        <taxon>Alphaproteobacteria</taxon>
        <taxon>Sphingomonadales</taxon>
        <taxon>Sphingomonadaceae</taxon>
        <taxon>Novosphingobium</taxon>
    </lineage>
</organism>
<sequence length="308" mass="33944">MSTRAIPTRLRRTNRDRIMVTPEGIALPVTVASRGSRAGALLIDLMLIGVLMIATTVTLIYVAGGLRGINERMASAAPAMRALELLVVLWTILMFLFRNAYFLYFELGPRGATPGKRLSGIRIAARDGGRLTAEMVIARNLLRDIELFLPAVFLASAGADSGAAWIAATAWFLIFALFPLFNRDRLRAGDVIAGSWVVETPRRKLEAAMSLAAAPGEALAPVAEGKYRFDDAELAVYGEYELQTLERVLREKRAASIEAVYLAISGKIGRNDGWNDERAFLEAYYTQLRARLEAAMRMGRRKADKFSD</sequence>
<dbReference type="PANTHER" id="PTHR38480:SF1">
    <property type="entry name" value="SLR0254 PROTEIN"/>
    <property type="match status" value="1"/>
</dbReference>
<evidence type="ECO:0000256" key="4">
    <source>
        <dbReference type="ARBA" id="ARBA00023136"/>
    </source>
</evidence>
<evidence type="ECO:0000256" key="2">
    <source>
        <dbReference type="ARBA" id="ARBA00022692"/>
    </source>
</evidence>
<keyword evidence="2 5" id="KW-0812">Transmembrane</keyword>
<evidence type="ECO:0000313" key="7">
    <source>
        <dbReference type="EMBL" id="MDE8651079.1"/>
    </source>
</evidence>
<keyword evidence="3 5" id="KW-1133">Transmembrane helix</keyword>